<keyword evidence="3" id="KW-1185">Reference proteome</keyword>
<organism evidence="2 3">
    <name type="scientific">Thermocladium modestius</name>
    <dbReference type="NCBI Taxonomy" id="62609"/>
    <lineage>
        <taxon>Archaea</taxon>
        <taxon>Thermoproteota</taxon>
        <taxon>Thermoprotei</taxon>
        <taxon>Thermoproteales</taxon>
        <taxon>Thermoproteaceae</taxon>
        <taxon>Thermocladium</taxon>
    </lineage>
</organism>
<dbReference type="Pfam" id="PF04471">
    <property type="entry name" value="Mrr_cat"/>
    <property type="match status" value="1"/>
</dbReference>
<sequence>MRHRFVEALFKLTSESNTVFSIESILNESLLDEEEVMSVLNTLGSEASRIGNYWKLTVPRLFAALELDPSCIGNLIDSIDWREFEGLVAFILGRWGYRTMNNVRLRLGGQLMEIDVVGIKGDRVVLVEAKRWRRNAMKGVVEAHLRKAEAMRNDWMKVARKLGLPLSEARIYPVVVSWKREEGSFALPVVDITSLNGLASALDSTPDALPSLRASMNSLDL</sequence>
<dbReference type="AlphaFoldDB" id="A0A830GVK7"/>
<dbReference type="Proteomes" id="UP000610960">
    <property type="component" value="Unassembled WGS sequence"/>
</dbReference>
<comment type="caution">
    <text evidence="2">The sequence shown here is derived from an EMBL/GenBank/DDBJ whole genome shotgun (WGS) entry which is preliminary data.</text>
</comment>
<name>A0A830GVK7_9CREN</name>
<dbReference type="GO" id="GO:0009307">
    <property type="term" value="P:DNA restriction-modification system"/>
    <property type="evidence" value="ECO:0007669"/>
    <property type="project" value="InterPro"/>
</dbReference>
<accession>A0A830GVK7</accession>
<feature type="domain" description="Restriction endonuclease type IV Mrr" evidence="1">
    <location>
        <begin position="76"/>
        <end position="143"/>
    </location>
</feature>
<dbReference type="GO" id="GO:0003677">
    <property type="term" value="F:DNA binding"/>
    <property type="evidence" value="ECO:0007669"/>
    <property type="project" value="InterPro"/>
</dbReference>
<evidence type="ECO:0000259" key="1">
    <source>
        <dbReference type="Pfam" id="PF04471"/>
    </source>
</evidence>
<proteinExistence type="predicted"/>
<reference evidence="2" key="1">
    <citation type="journal article" date="2014" name="Int. J. Syst. Evol. Microbiol.">
        <title>Complete genome sequence of Corynebacterium casei LMG S-19264T (=DSM 44701T), isolated from a smear-ripened cheese.</title>
        <authorList>
            <consortium name="US DOE Joint Genome Institute (JGI-PGF)"/>
            <person name="Walter F."/>
            <person name="Albersmeier A."/>
            <person name="Kalinowski J."/>
            <person name="Ruckert C."/>
        </authorList>
    </citation>
    <scope>NUCLEOTIDE SEQUENCE</scope>
    <source>
        <strain evidence="2">JCM 10088</strain>
    </source>
</reference>
<dbReference type="InterPro" id="IPR007560">
    <property type="entry name" value="Restrct_endonuc_IV_Mrr"/>
</dbReference>
<dbReference type="SUPFAM" id="SSF52980">
    <property type="entry name" value="Restriction endonuclease-like"/>
    <property type="match status" value="1"/>
</dbReference>
<protein>
    <recommendedName>
        <fullName evidence="1">Restriction endonuclease type IV Mrr domain-containing protein</fullName>
    </recommendedName>
</protein>
<evidence type="ECO:0000313" key="2">
    <source>
        <dbReference type="EMBL" id="GGP19163.1"/>
    </source>
</evidence>
<reference evidence="2" key="2">
    <citation type="submission" date="2020-09" db="EMBL/GenBank/DDBJ databases">
        <authorList>
            <person name="Sun Q."/>
            <person name="Ohkuma M."/>
        </authorList>
    </citation>
    <scope>NUCLEOTIDE SEQUENCE</scope>
    <source>
        <strain evidence="2">JCM 10088</strain>
    </source>
</reference>
<gene>
    <name evidence="2" type="ORF">GCM10007981_01730</name>
</gene>
<dbReference type="EMBL" id="BMNL01000001">
    <property type="protein sequence ID" value="GGP19163.1"/>
    <property type="molecule type" value="Genomic_DNA"/>
</dbReference>
<dbReference type="GO" id="GO:0004519">
    <property type="term" value="F:endonuclease activity"/>
    <property type="evidence" value="ECO:0007669"/>
    <property type="project" value="InterPro"/>
</dbReference>
<dbReference type="InterPro" id="IPR011335">
    <property type="entry name" value="Restrct_endonuc-II-like"/>
</dbReference>
<evidence type="ECO:0000313" key="3">
    <source>
        <dbReference type="Proteomes" id="UP000610960"/>
    </source>
</evidence>